<dbReference type="Proteomes" id="UP000027138">
    <property type="component" value="Unassembled WGS sequence"/>
</dbReference>
<gene>
    <name evidence="2" type="ORF">JCGZ_21078</name>
</gene>
<organism evidence="2 3">
    <name type="scientific">Jatropha curcas</name>
    <name type="common">Barbados nut</name>
    <dbReference type="NCBI Taxonomy" id="180498"/>
    <lineage>
        <taxon>Eukaryota</taxon>
        <taxon>Viridiplantae</taxon>
        <taxon>Streptophyta</taxon>
        <taxon>Embryophyta</taxon>
        <taxon>Tracheophyta</taxon>
        <taxon>Spermatophyta</taxon>
        <taxon>Magnoliopsida</taxon>
        <taxon>eudicotyledons</taxon>
        <taxon>Gunneridae</taxon>
        <taxon>Pentapetalae</taxon>
        <taxon>rosids</taxon>
        <taxon>fabids</taxon>
        <taxon>Malpighiales</taxon>
        <taxon>Euphorbiaceae</taxon>
        <taxon>Crotonoideae</taxon>
        <taxon>Jatropheae</taxon>
        <taxon>Jatropha</taxon>
    </lineage>
</organism>
<dbReference type="InterPro" id="IPR016024">
    <property type="entry name" value="ARM-type_fold"/>
</dbReference>
<accession>A0A067K1B2</accession>
<dbReference type="InterPro" id="IPR009515">
    <property type="entry name" value="DUF1138"/>
</dbReference>
<dbReference type="Pfam" id="PF06592">
    <property type="entry name" value="DUF1138"/>
    <property type="match status" value="1"/>
</dbReference>
<dbReference type="InterPro" id="IPR055296">
    <property type="entry name" value="SRL2-like"/>
</dbReference>
<dbReference type="PANTHER" id="PTHR46087">
    <property type="entry name" value="PUTATIVE, EXPRESSED-RELATED"/>
    <property type="match status" value="1"/>
</dbReference>
<evidence type="ECO:0000313" key="3">
    <source>
        <dbReference type="Proteomes" id="UP000027138"/>
    </source>
</evidence>
<dbReference type="PANTHER" id="PTHR46087:SF9">
    <property type="entry name" value="ARM REPEAT SUPERFAMILY PROTEIN"/>
    <property type="match status" value="1"/>
</dbReference>
<evidence type="ECO:0000256" key="1">
    <source>
        <dbReference type="SAM" id="MobiDB-lite"/>
    </source>
</evidence>
<sequence length="1000" mass="111616">MSVVSGVISRQLLPACGSLCFFCPGLRARSRQPIKRYKKIISGIFPRNQEDGPNERMIGKLCEYASKNPLRIPKKDGTFMFNLEGFLPKLCQLAQEVGEDDRAKNLRSAGLQALSSMIWFMGEHSHISVEFDNIVSVVLENYEGSVKNSVNLDGDKQDPPDRWVQEVLKNEGHAIHANPQPDSMTRVPSWRTVVNEKGEVNVTAEDAQSPSFWSRVCLYNMAQLGKEATNIRRVLESLFRYFDFTNLWSLDYGVAYPVLKDMQLLMENSGQNTHVLLSTLIKHLDHKNVLKQPNMQLEIVEVTTSLARDAKVESSMAIMGAVSDVMRHLRKSIQCSLDDANMSDDIKIWNKKFGEALDKCLVELSYKVGDAGPILDVMAVMLENISTVTVMGRTTISAVYRTAQIVAQIPNLSYQNKAFPETLFHHLLRALIHPDHEIRLGAHRIFSVVLVPSSVAPCQSLTIPKPKKGLELRTLSRTVSVFSSSAALFEKIRKENTYFKEKGYQDHEEAVLESEQIRNGMLDTLKFSKSRVYSMKNPPTPITPDENSVSDSDKEAAQESASLRLNSRQISLMLTSIFAQSVSPSNTPENYEAIAHTYSLVLLFSRAKNSSHESLIRSFQLAFSLRNIGVNAAVPLPPSRLRSLFTLATSMILFSSKAYNIVPLVQRAKMVLTEKMVDPFLQLVGDRKLKSVNAETNNLTNRYGSKEDDDSALKFLSAMDVTGDQSKESFAAEIVKSLENLSNTEMSSVYKELLNEFSPDEVHPLGGQFMDNLDQQRASVVTIDDDLFLDSSDALAKTNKAVVFQDPKLLSVNQLIESVLDSAHQVGRVSVTAPDATYKEMVNHCETLLIGKQRMSNVMSAQIKQESLVNAQQNRGEEAKKAGNSFHNLNISTIPPSSSSVGNLPMQCATEYQHHPNFFSLSMAKYIIASIAGSFAIAYVCDQLIADKKIFGGTTPKTVSDKEWWEETDKKFQAWPRTAGPPVVMNPISRQNFIVKPRES</sequence>
<reference evidence="2 3" key="1">
    <citation type="journal article" date="2014" name="PLoS ONE">
        <title>Global Analysis of Gene Expression Profiles in Physic Nut (Jatropha curcas L.) Seedlings Exposed to Salt Stress.</title>
        <authorList>
            <person name="Zhang L."/>
            <person name="Zhang C."/>
            <person name="Wu P."/>
            <person name="Chen Y."/>
            <person name="Li M."/>
            <person name="Jiang H."/>
            <person name="Wu G."/>
        </authorList>
    </citation>
    <scope>NUCLEOTIDE SEQUENCE [LARGE SCALE GENOMIC DNA]</scope>
    <source>
        <strain evidence="3">cv. GZQX0401</strain>
        <tissue evidence="2">Young leaves</tissue>
    </source>
</reference>
<name>A0A067K1B2_JATCU</name>
<feature type="region of interest" description="Disordered" evidence="1">
    <location>
        <begin position="535"/>
        <end position="560"/>
    </location>
</feature>
<keyword evidence="3" id="KW-1185">Reference proteome</keyword>
<proteinExistence type="predicted"/>
<dbReference type="OrthoDB" id="19232at2759"/>
<dbReference type="EMBL" id="KK914930">
    <property type="protein sequence ID" value="KDP26045.1"/>
    <property type="molecule type" value="Genomic_DNA"/>
</dbReference>
<dbReference type="SUPFAM" id="SSF48371">
    <property type="entry name" value="ARM repeat"/>
    <property type="match status" value="1"/>
</dbReference>
<dbReference type="AlphaFoldDB" id="A0A067K1B2"/>
<protein>
    <submittedName>
        <fullName evidence="2">Uncharacterized protein</fullName>
    </submittedName>
</protein>
<dbReference type="STRING" id="180498.A0A067K1B2"/>
<evidence type="ECO:0000313" key="2">
    <source>
        <dbReference type="EMBL" id="KDP26045.1"/>
    </source>
</evidence>